<keyword evidence="2" id="KW-1185">Reference proteome</keyword>
<reference evidence="1 2" key="1">
    <citation type="submission" date="2016-07" db="EMBL/GenBank/DDBJ databases">
        <title>Genomic analysis of zinc-resistant bacterium Mucilaginibacter pedocola TBZ30.</title>
        <authorList>
            <person name="Huang J."/>
            <person name="Tang J."/>
        </authorList>
    </citation>
    <scope>NUCLEOTIDE SEQUENCE [LARGE SCALE GENOMIC DNA]</scope>
    <source>
        <strain evidence="1 2">TBZ30</strain>
    </source>
</reference>
<accession>A0A1S9P9K8</accession>
<dbReference type="Proteomes" id="UP000189739">
    <property type="component" value="Unassembled WGS sequence"/>
</dbReference>
<dbReference type="OrthoDB" id="797533at2"/>
<comment type="caution">
    <text evidence="1">The sequence shown here is derived from an EMBL/GenBank/DDBJ whole genome shotgun (WGS) entry which is preliminary data.</text>
</comment>
<name>A0A1S9P9K8_9SPHI</name>
<proteinExistence type="predicted"/>
<sequence length="84" mass="9666">MLTLEEIYKQDPIEKGIDEDAGLGAQAMLKAGIPIFYRDEQYPETLEGELFVKEYSSGAKFIVRRHLTEDFRVLEEKIKSLNSL</sequence>
<evidence type="ECO:0000313" key="2">
    <source>
        <dbReference type="Proteomes" id="UP000189739"/>
    </source>
</evidence>
<dbReference type="STRING" id="1792845.BC343_12625"/>
<dbReference type="RefSeq" id="WP_078350239.1">
    <property type="nucleotide sequence ID" value="NZ_MBTF01000035.1"/>
</dbReference>
<protein>
    <submittedName>
        <fullName evidence="1">Uncharacterized protein</fullName>
    </submittedName>
</protein>
<dbReference type="EMBL" id="MBTF01000035">
    <property type="protein sequence ID" value="OOQ57641.1"/>
    <property type="molecule type" value="Genomic_DNA"/>
</dbReference>
<dbReference type="AlphaFoldDB" id="A0A1S9P9K8"/>
<organism evidence="1 2">
    <name type="scientific">Mucilaginibacter pedocola</name>
    <dbReference type="NCBI Taxonomy" id="1792845"/>
    <lineage>
        <taxon>Bacteria</taxon>
        <taxon>Pseudomonadati</taxon>
        <taxon>Bacteroidota</taxon>
        <taxon>Sphingobacteriia</taxon>
        <taxon>Sphingobacteriales</taxon>
        <taxon>Sphingobacteriaceae</taxon>
        <taxon>Mucilaginibacter</taxon>
    </lineage>
</organism>
<evidence type="ECO:0000313" key="1">
    <source>
        <dbReference type="EMBL" id="OOQ57641.1"/>
    </source>
</evidence>
<gene>
    <name evidence="1" type="ORF">BC343_12625</name>
</gene>